<proteinExistence type="predicted"/>
<sequence length="62" mass="6766">MDIMQNILQMDDFNAALDALVAEVHSGNLKGNRLTEGEHSVVLTLLKNDAPLCSNCNKPLDN</sequence>
<organism evidence="1">
    <name type="scientific">viral metagenome</name>
    <dbReference type="NCBI Taxonomy" id="1070528"/>
    <lineage>
        <taxon>unclassified sequences</taxon>
        <taxon>metagenomes</taxon>
        <taxon>organismal metagenomes</taxon>
    </lineage>
</organism>
<reference evidence="1" key="1">
    <citation type="submission" date="2020-03" db="EMBL/GenBank/DDBJ databases">
        <title>The deep terrestrial virosphere.</title>
        <authorList>
            <person name="Holmfeldt K."/>
            <person name="Nilsson E."/>
            <person name="Simone D."/>
            <person name="Lopez-Fernandez M."/>
            <person name="Wu X."/>
            <person name="de Brujin I."/>
            <person name="Lundin D."/>
            <person name="Andersson A."/>
            <person name="Bertilsson S."/>
            <person name="Dopson M."/>
        </authorList>
    </citation>
    <scope>NUCLEOTIDE SEQUENCE</scope>
    <source>
        <strain evidence="1">MM415B03149</strain>
    </source>
</reference>
<name>A0A6M3KXH7_9ZZZZ</name>
<evidence type="ECO:0000313" key="1">
    <source>
        <dbReference type="EMBL" id="QJA86640.1"/>
    </source>
</evidence>
<dbReference type="EMBL" id="MT142649">
    <property type="protein sequence ID" value="QJA86640.1"/>
    <property type="molecule type" value="Genomic_DNA"/>
</dbReference>
<gene>
    <name evidence="1" type="ORF">MM415B03149_0007</name>
</gene>
<protein>
    <submittedName>
        <fullName evidence="1">Uncharacterized protein</fullName>
    </submittedName>
</protein>
<accession>A0A6M3KXH7</accession>
<dbReference type="AlphaFoldDB" id="A0A6M3KXH7"/>